<dbReference type="RefSeq" id="WP_096297973.1">
    <property type="nucleotide sequence ID" value="NZ_CP023406.1"/>
</dbReference>
<dbReference type="KEGG" id="lum:CNR27_08625"/>
<dbReference type="Gene3D" id="3.40.390.10">
    <property type="entry name" value="Collagenase (Catalytic Domain)"/>
    <property type="match status" value="1"/>
</dbReference>
<dbReference type="AlphaFoldDB" id="A0A290XEI2"/>
<dbReference type="InterPro" id="IPR025178">
    <property type="entry name" value="Lnb_N"/>
</dbReference>
<organism evidence="4 5">
    <name type="scientific">Luteimonas chenhongjianii</name>
    <dbReference type="NCBI Taxonomy" id="2006110"/>
    <lineage>
        <taxon>Bacteria</taxon>
        <taxon>Pseudomonadati</taxon>
        <taxon>Pseudomonadota</taxon>
        <taxon>Gammaproteobacteria</taxon>
        <taxon>Lysobacterales</taxon>
        <taxon>Lysobacteraceae</taxon>
        <taxon>Luteimonas</taxon>
    </lineage>
</organism>
<feature type="domain" description="Lnb N-terminal periplasmic" evidence="2">
    <location>
        <begin position="225"/>
        <end position="394"/>
    </location>
</feature>
<proteinExistence type="predicted"/>
<dbReference type="InterPro" id="IPR057166">
    <property type="entry name" value="DUF7844"/>
</dbReference>
<gene>
    <name evidence="4" type="ORF">CNR27_08625</name>
</gene>
<feature type="domain" description="DUF7844" evidence="3">
    <location>
        <begin position="121"/>
        <end position="204"/>
    </location>
</feature>
<keyword evidence="1" id="KW-0732">Signal</keyword>
<dbReference type="Proteomes" id="UP000218968">
    <property type="component" value="Chromosome"/>
</dbReference>
<evidence type="ECO:0000259" key="3">
    <source>
        <dbReference type="Pfam" id="PF25226"/>
    </source>
</evidence>
<evidence type="ECO:0000259" key="2">
    <source>
        <dbReference type="Pfam" id="PF13387"/>
    </source>
</evidence>
<dbReference type="EMBL" id="CP023406">
    <property type="protein sequence ID" value="ATD67493.1"/>
    <property type="molecule type" value="Genomic_DNA"/>
</dbReference>
<feature type="signal peptide" evidence="1">
    <location>
        <begin position="1"/>
        <end position="20"/>
    </location>
</feature>
<dbReference type="GO" id="GO:0008237">
    <property type="term" value="F:metallopeptidase activity"/>
    <property type="evidence" value="ECO:0007669"/>
    <property type="project" value="InterPro"/>
</dbReference>
<dbReference type="Pfam" id="PF25226">
    <property type="entry name" value="DUF7844"/>
    <property type="match status" value="1"/>
</dbReference>
<dbReference type="InterPro" id="IPR024079">
    <property type="entry name" value="MetalloPept_cat_dom_sf"/>
</dbReference>
<reference evidence="5" key="1">
    <citation type="submission" date="2017-09" db="EMBL/GenBank/DDBJ databases">
        <title>Luteimonas liuhanmingii sp.nov., isolated from the intestinal contents of Tibetan Plateau Pika in Yushu, Qinghai Province, China.</title>
        <authorList>
            <person name="Gui Z."/>
        </authorList>
    </citation>
    <scope>NUCLEOTIDE SEQUENCE [LARGE SCALE GENOMIC DNA]</scope>
    <source>
        <strain evidence="5">100111</strain>
    </source>
</reference>
<feature type="chain" id="PRO_5013036031" evidence="1">
    <location>
        <begin position="21"/>
        <end position="598"/>
    </location>
</feature>
<sequence length="598" mass="65719">MLTRAAIVLTAALLAPAASAAGWAVAQQVTGEPLRPAEAIQADLALTAALSRLPPAWRDAPGLDVVVDWRDDLPGAVHGRAFGAHLRMRRSLLADADDAQALQRALLHELAHRYDHSTHGGLSRDPRLLDLAGWPQRPLRLGLRVRDNAMRDRSPDAYERTAPAEFVAVNLEYFLLDAEYACRRPALHAYFAAHFGWAPPQAACAPELAFVEAQPEADAAPLLMLDPAQVHAVDYLLAEGNAQPMSRWGHSMLRLVICAPGRAPGPDCRLDLAHHRVLSFRAFVDDVQISSLRGLTGRYPSRLFVLPLDQVIEEYTRVELRGLQSVPLGLSPGEIATLLTQAASLHWSYDGRYYFIGNNCAVETWKLLQTGVPRLADARLRSVTPTGLLRRLARSGAADLSVLDREDAVRKGFRFPSADAEYQALFDVARAAQPLPVTRYADWLDLAPQARAPWLDGAQLRDGAALLVLEHAARRREMLRLRDVLKRQLLDPRQAAVAAPSLATLRAMLDAGDRLSRPAQLLADGYGLPQPDERSMLQHDVAARAQRLHGLRAQLEDEGRMALTPQAQARIAALERNVEVLGARLRTLHREAGGLELD</sequence>
<accession>A0A290XEI2</accession>
<evidence type="ECO:0000313" key="5">
    <source>
        <dbReference type="Proteomes" id="UP000218968"/>
    </source>
</evidence>
<dbReference type="OrthoDB" id="5978971at2"/>
<dbReference type="Pfam" id="PF13387">
    <property type="entry name" value="Lnb_N"/>
    <property type="match status" value="1"/>
</dbReference>
<name>A0A290XEI2_9GAMM</name>
<keyword evidence="5" id="KW-1185">Reference proteome</keyword>
<protein>
    <submittedName>
        <fullName evidence="4">Uncharacterized protein</fullName>
    </submittedName>
</protein>
<evidence type="ECO:0000256" key="1">
    <source>
        <dbReference type="SAM" id="SignalP"/>
    </source>
</evidence>
<evidence type="ECO:0000313" key="4">
    <source>
        <dbReference type="EMBL" id="ATD67493.1"/>
    </source>
</evidence>